<dbReference type="NCBIfam" id="TIGR01662">
    <property type="entry name" value="HAD-SF-IIIA"/>
    <property type="match status" value="1"/>
</dbReference>
<dbReference type="GO" id="GO:0005759">
    <property type="term" value="C:mitochondrial matrix"/>
    <property type="evidence" value="ECO:0007669"/>
    <property type="project" value="EnsemblFungi"/>
</dbReference>
<dbReference type="GO" id="GO:0031314">
    <property type="term" value="C:extrinsic component of mitochondrial inner membrane"/>
    <property type="evidence" value="ECO:0007669"/>
    <property type="project" value="EnsemblFungi"/>
</dbReference>
<evidence type="ECO:0000313" key="1">
    <source>
        <dbReference type="EMBL" id="EPS42408.1"/>
    </source>
</evidence>
<dbReference type="Proteomes" id="UP000015100">
    <property type="component" value="Unassembled WGS sequence"/>
</dbReference>
<dbReference type="eggNOG" id="KOG2961">
    <property type="taxonomic scope" value="Eukaryota"/>
</dbReference>
<accession>S8BSH5</accession>
<dbReference type="InterPro" id="IPR010021">
    <property type="entry name" value="PGPP1/Gep4"/>
</dbReference>
<dbReference type="InterPro" id="IPR023214">
    <property type="entry name" value="HAD_sf"/>
</dbReference>
<sequence>MIGGNLSATFNALRVLYDPSLCLPHLVVPTFAHLPVPLRFPGQKSDIKAVILDKDNCFAENNALEVYGPYKDKFEALRQAYPGNRLLVVSNSSGTLDDKDGKEMYVKTSIDHRHKHLDQALQLSQGLSVPVLRHNVKKPGCIDEIIAHLRSCPDVDLQSPSEIAVVGDRLFTDVMMANMMGAWGVWIKDGVDVKYQSAFSGFERTLHGFLVKRGYQPPSPPL</sequence>
<protein>
    <recommendedName>
        <fullName evidence="3">HAD-superfamily phosphatase</fullName>
    </recommendedName>
</protein>
<dbReference type="GO" id="GO:0008962">
    <property type="term" value="F:phosphatidylglycerophosphatase activity"/>
    <property type="evidence" value="ECO:0007669"/>
    <property type="project" value="EnsemblFungi"/>
</dbReference>
<reference evidence="2" key="2">
    <citation type="submission" date="2013-04" db="EMBL/GenBank/DDBJ databases">
        <title>Genomic mechanisms accounting for the adaptation to parasitism in nematode-trapping fungi.</title>
        <authorList>
            <person name="Ahren D.G."/>
        </authorList>
    </citation>
    <scope>NUCLEOTIDE SEQUENCE [LARGE SCALE GENOMIC DNA]</scope>
    <source>
        <strain evidence="2">CBS 200.50</strain>
    </source>
</reference>
<dbReference type="PANTHER" id="PTHR19288">
    <property type="entry name" value="4-NITROPHENYLPHOSPHATASE-RELATED"/>
    <property type="match status" value="1"/>
</dbReference>
<evidence type="ECO:0000313" key="2">
    <source>
        <dbReference type="Proteomes" id="UP000015100"/>
    </source>
</evidence>
<comment type="caution">
    <text evidence="1">The sequence shown here is derived from an EMBL/GenBank/DDBJ whole genome shotgun (WGS) entry which is preliminary data.</text>
</comment>
<dbReference type="SUPFAM" id="SSF56784">
    <property type="entry name" value="HAD-like"/>
    <property type="match status" value="1"/>
</dbReference>
<dbReference type="Gene3D" id="3.40.50.1000">
    <property type="entry name" value="HAD superfamily/HAD-like"/>
    <property type="match status" value="1"/>
</dbReference>
<dbReference type="AlphaFoldDB" id="S8BSH5"/>
<reference evidence="1 2" key="1">
    <citation type="journal article" date="2013" name="PLoS Genet.">
        <title>Genomic mechanisms accounting for the adaptation to parasitism in nematode-trapping fungi.</title>
        <authorList>
            <person name="Meerupati T."/>
            <person name="Andersson K.M."/>
            <person name="Friman E."/>
            <person name="Kumar D."/>
            <person name="Tunlid A."/>
            <person name="Ahren D."/>
        </authorList>
    </citation>
    <scope>NUCLEOTIDE SEQUENCE [LARGE SCALE GENOMIC DNA]</scope>
    <source>
        <strain evidence="1 2">CBS 200.50</strain>
    </source>
</reference>
<dbReference type="GO" id="GO:0032049">
    <property type="term" value="P:cardiolipin biosynthetic process"/>
    <property type="evidence" value="ECO:0007669"/>
    <property type="project" value="EnsemblFungi"/>
</dbReference>
<dbReference type="NCBIfam" id="TIGR01668">
    <property type="entry name" value="YqeG_hyp_ppase"/>
    <property type="match status" value="1"/>
</dbReference>
<proteinExistence type="predicted"/>
<organism evidence="1 2">
    <name type="scientific">Dactylellina haptotyla (strain CBS 200.50)</name>
    <name type="common">Nematode-trapping fungus</name>
    <name type="synonym">Monacrosporium haptotylum</name>
    <dbReference type="NCBI Taxonomy" id="1284197"/>
    <lineage>
        <taxon>Eukaryota</taxon>
        <taxon>Fungi</taxon>
        <taxon>Dikarya</taxon>
        <taxon>Ascomycota</taxon>
        <taxon>Pezizomycotina</taxon>
        <taxon>Orbiliomycetes</taxon>
        <taxon>Orbiliales</taxon>
        <taxon>Orbiliaceae</taxon>
        <taxon>Dactylellina</taxon>
    </lineage>
</organism>
<gene>
    <name evidence="1" type="ORF">H072_3560</name>
</gene>
<name>S8BSH5_DACHA</name>
<dbReference type="PANTHER" id="PTHR19288:SF25">
    <property type="entry name" value="PHOSPHATIDYLGLYCEROPHOSPHATASE GEP4, MITOCHONDRIAL"/>
    <property type="match status" value="1"/>
</dbReference>
<dbReference type="HOGENOM" id="CLU_056221_3_2_1"/>
<evidence type="ECO:0008006" key="3">
    <source>
        <dbReference type="Google" id="ProtNLM"/>
    </source>
</evidence>
<dbReference type="EMBL" id="AQGS01000114">
    <property type="protein sequence ID" value="EPS42408.1"/>
    <property type="molecule type" value="Genomic_DNA"/>
</dbReference>
<dbReference type="STRING" id="1284197.S8BSH5"/>
<dbReference type="InterPro" id="IPR027706">
    <property type="entry name" value="PGP_Pase"/>
</dbReference>
<keyword evidence="2" id="KW-1185">Reference proteome</keyword>
<dbReference type="OrthoDB" id="198652at2759"/>
<dbReference type="InterPro" id="IPR036412">
    <property type="entry name" value="HAD-like_sf"/>
</dbReference>
<dbReference type="Pfam" id="PF09419">
    <property type="entry name" value="PGP_phosphatase"/>
    <property type="match status" value="1"/>
</dbReference>
<dbReference type="InterPro" id="IPR006549">
    <property type="entry name" value="HAD-SF_hydro_IIIA"/>
</dbReference>
<dbReference type="OMA" id="MLMANMM"/>